<organism evidence="1 2">
    <name type="scientific">Glossina morsitans morsitans</name>
    <name type="common">Savannah tsetse fly</name>
    <dbReference type="NCBI Taxonomy" id="37546"/>
    <lineage>
        <taxon>Eukaryota</taxon>
        <taxon>Metazoa</taxon>
        <taxon>Ecdysozoa</taxon>
        <taxon>Arthropoda</taxon>
        <taxon>Hexapoda</taxon>
        <taxon>Insecta</taxon>
        <taxon>Pterygota</taxon>
        <taxon>Neoptera</taxon>
        <taxon>Endopterygota</taxon>
        <taxon>Diptera</taxon>
        <taxon>Brachycera</taxon>
        <taxon>Muscomorpha</taxon>
        <taxon>Hippoboscoidea</taxon>
        <taxon>Glossinidae</taxon>
        <taxon>Glossina</taxon>
    </lineage>
</organism>
<sequence>MSSMDERIEGCSEKLLEVFADRKVKENIARHSLGHFTLSLDPDLALSAQYSNYFQKDKKPRKMLVQRSDNSIVKRERLETT</sequence>
<accession>A0A1B0G0R5</accession>
<name>A0A1B0G0R5_GLOMM</name>
<dbReference type="STRING" id="37546.A0A1B0G0R5"/>
<keyword evidence="2" id="KW-1185">Reference proteome</keyword>
<proteinExistence type="predicted"/>
<dbReference type="AlphaFoldDB" id="A0A1B0G0R5"/>
<dbReference type="EMBL" id="CCAG010021817">
    <property type="status" value="NOT_ANNOTATED_CDS"/>
    <property type="molecule type" value="Genomic_DNA"/>
</dbReference>
<dbReference type="EnsemblMetazoa" id="GMOY006843-RA">
    <property type="protein sequence ID" value="GMOY006843-PA"/>
    <property type="gene ID" value="GMOY006843"/>
</dbReference>
<evidence type="ECO:0000313" key="1">
    <source>
        <dbReference type="EnsemblMetazoa" id="GMOY006843-PA"/>
    </source>
</evidence>
<evidence type="ECO:0000313" key="2">
    <source>
        <dbReference type="Proteomes" id="UP000092444"/>
    </source>
</evidence>
<reference evidence="1" key="1">
    <citation type="submission" date="2020-05" db="UniProtKB">
        <authorList>
            <consortium name="EnsemblMetazoa"/>
        </authorList>
    </citation>
    <scope>IDENTIFICATION</scope>
    <source>
        <strain evidence="1">Yale</strain>
    </source>
</reference>
<protein>
    <submittedName>
        <fullName evidence="1">Uncharacterized protein</fullName>
    </submittedName>
</protein>
<dbReference type="Proteomes" id="UP000092444">
    <property type="component" value="Unassembled WGS sequence"/>
</dbReference>